<evidence type="ECO:0000313" key="2">
    <source>
        <dbReference type="EMBL" id="QHU09628.1"/>
    </source>
</evidence>
<evidence type="ECO:0000256" key="1">
    <source>
        <dbReference type="SAM" id="MobiDB-lite"/>
    </source>
</evidence>
<feature type="region of interest" description="Disordered" evidence="1">
    <location>
        <begin position="150"/>
        <end position="221"/>
    </location>
</feature>
<feature type="compositionally biased region" description="Basic and acidic residues" evidence="1">
    <location>
        <begin position="166"/>
        <end position="197"/>
    </location>
</feature>
<proteinExistence type="predicted"/>
<organism evidence="2">
    <name type="scientific">viral metagenome</name>
    <dbReference type="NCBI Taxonomy" id="1070528"/>
    <lineage>
        <taxon>unclassified sequences</taxon>
        <taxon>metagenomes</taxon>
        <taxon>organismal metagenomes</taxon>
    </lineage>
</organism>
<accession>A0A6C0K0E1</accession>
<reference evidence="2" key="1">
    <citation type="journal article" date="2020" name="Nature">
        <title>Giant virus diversity and host interactions through global metagenomics.</title>
        <authorList>
            <person name="Schulz F."/>
            <person name="Roux S."/>
            <person name="Paez-Espino D."/>
            <person name="Jungbluth S."/>
            <person name="Walsh D.A."/>
            <person name="Denef V.J."/>
            <person name="McMahon K.D."/>
            <person name="Konstantinidis K.T."/>
            <person name="Eloe-Fadrosh E.A."/>
            <person name="Kyrpides N.C."/>
            <person name="Woyke T."/>
        </authorList>
    </citation>
    <scope>NUCLEOTIDE SEQUENCE</scope>
    <source>
        <strain evidence="2">GVMAG-S-1101164-105</strain>
    </source>
</reference>
<protein>
    <submittedName>
        <fullName evidence="2">Uncharacterized protein</fullName>
    </submittedName>
</protein>
<name>A0A6C0K0E1_9ZZZZ</name>
<sequence length="281" mass="31854">MILYKTNMQCQARHTLEKKNVPQLKFTNKPKFGFFLPTRCKNPTEESLCSSCIERTRRIPALLEKWKGTMQNQSEQVHGLVGEAIPNWSRIYKGSYYESKIEAGWTISEEAERIAEEAYKDTENNTVEMAPRKKVEKVIEPVVAPVAPVAPTAPTKRKPKIVAKAAEPKPAEPKAAEPKPAEPKPAEPKVAEPEVVKKTRAKPQPKTQAKPPSSQTNTLIEPLNEDPTIITVKVRKIEIDNRIVYLNSLKDKVYDMRLNYLGRYNRKDNTIDITYADSDAE</sequence>
<dbReference type="EMBL" id="MN740740">
    <property type="protein sequence ID" value="QHU09628.1"/>
    <property type="molecule type" value="Genomic_DNA"/>
</dbReference>
<dbReference type="AlphaFoldDB" id="A0A6C0K0E1"/>
<feature type="compositionally biased region" description="Low complexity" evidence="1">
    <location>
        <begin position="204"/>
        <end position="215"/>
    </location>
</feature>